<evidence type="ECO:0000313" key="8">
    <source>
        <dbReference type="EMBL" id="OGF78246.1"/>
    </source>
</evidence>
<keyword evidence="6" id="KW-1133">Transmembrane helix</keyword>
<evidence type="ECO:0000256" key="2">
    <source>
        <dbReference type="ARBA" id="ARBA00022729"/>
    </source>
</evidence>
<dbReference type="GO" id="GO:0016491">
    <property type="term" value="F:oxidoreductase activity"/>
    <property type="evidence" value="ECO:0007669"/>
    <property type="project" value="UniProtKB-KW"/>
</dbReference>
<dbReference type="SUPFAM" id="SSF52833">
    <property type="entry name" value="Thioredoxin-like"/>
    <property type="match status" value="1"/>
</dbReference>
<dbReference type="EMBL" id="MFHT01000003">
    <property type="protein sequence ID" value="OGF78246.1"/>
    <property type="molecule type" value="Genomic_DNA"/>
</dbReference>
<gene>
    <name evidence="8" type="ORF">A3F23_02335</name>
</gene>
<evidence type="ECO:0000256" key="3">
    <source>
        <dbReference type="ARBA" id="ARBA00023002"/>
    </source>
</evidence>
<keyword evidence="6" id="KW-0812">Transmembrane</keyword>
<keyword evidence="6" id="KW-0472">Membrane</keyword>
<dbReference type="InterPro" id="IPR036249">
    <property type="entry name" value="Thioredoxin-like_sf"/>
</dbReference>
<dbReference type="PANTHER" id="PTHR13887">
    <property type="entry name" value="GLUTATHIONE S-TRANSFERASE KAPPA"/>
    <property type="match status" value="1"/>
</dbReference>
<comment type="similarity">
    <text evidence="1">Belongs to the thioredoxin family. DsbA subfamily.</text>
</comment>
<name>A0A1F5WRE9_9BACT</name>
<keyword evidence="5" id="KW-0676">Redox-active center</keyword>
<dbReference type="CDD" id="cd02972">
    <property type="entry name" value="DsbA_family"/>
    <property type="match status" value="1"/>
</dbReference>
<accession>A0A1F5WRE9</accession>
<evidence type="ECO:0000256" key="6">
    <source>
        <dbReference type="SAM" id="Phobius"/>
    </source>
</evidence>
<comment type="caution">
    <text evidence="8">The sequence shown here is derived from an EMBL/GenBank/DDBJ whole genome shotgun (WGS) entry which is preliminary data.</text>
</comment>
<feature type="domain" description="Thioredoxin" evidence="7">
    <location>
        <begin position="49"/>
        <end position="248"/>
    </location>
</feature>
<evidence type="ECO:0000256" key="5">
    <source>
        <dbReference type="ARBA" id="ARBA00023284"/>
    </source>
</evidence>
<evidence type="ECO:0000256" key="1">
    <source>
        <dbReference type="ARBA" id="ARBA00005791"/>
    </source>
</evidence>
<evidence type="ECO:0000313" key="9">
    <source>
        <dbReference type="Proteomes" id="UP000177723"/>
    </source>
</evidence>
<organism evidence="8 9">
    <name type="scientific">Candidatus Giovannonibacteria bacterium RIFCSPHIGHO2_12_FULL_43_15</name>
    <dbReference type="NCBI Taxonomy" id="1798341"/>
    <lineage>
        <taxon>Bacteria</taxon>
        <taxon>Candidatus Giovannoniibacteriota</taxon>
    </lineage>
</organism>
<dbReference type="Proteomes" id="UP000177723">
    <property type="component" value="Unassembled WGS sequence"/>
</dbReference>
<dbReference type="Pfam" id="PF13462">
    <property type="entry name" value="Thioredoxin_4"/>
    <property type="match status" value="1"/>
</dbReference>
<evidence type="ECO:0000256" key="4">
    <source>
        <dbReference type="ARBA" id="ARBA00023157"/>
    </source>
</evidence>
<keyword evidence="4" id="KW-1015">Disulfide bond</keyword>
<keyword evidence="2" id="KW-0732">Signal</keyword>
<reference evidence="8 9" key="1">
    <citation type="journal article" date="2016" name="Nat. Commun.">
        <title>Thousands of microbial genomes shed light on interconnected biogeochemical processes in an aquifer system.</title>
        <authorList>
            <person name="Anantharaman K."/>
            <person name="Brown C.T."/>
            <person name="Hug L.A."/>
            <person name="Sharon I."/>
            <person name="Castelle C.J."/>
            <person name="Probst A.J."/>
            <person name="Thomas B.C."/>
            <person name="Singh A."/>
            <person name="Wilkins M.J."/>
            <person name="Karaoz U."/>
            <person name="Brodie E.L."/>
            <person name="Williams K.H."/>
            <person name="Hubbard S.S."/>
            <person name="Banfield J.F."/>
        </authorList>
    </citation>
    <scope>NUCLEOTIDE SEQUENCE [LARGE SCALE GENOMIC DNA]</scope>
</reference>
<dbReference type="PROSITE" id="PS51352">
    <property type="entry name" value="THIOREDOXIN_2"/>
    <property type="match status" value="1"/>
</dbReference>
<dbReference type="AlphaFoldDB" id="A0A1F5WRE9"/>
<proteinExistence type="inferred from homology"/>
<evidence type="ECO:0000259" key="7">
    <source>
        <dbReference type="PROSITE" id="PS51352"/>
    </source>
</evidence>
<dbReference type="Gene3D" id="3.40.30.10">
    <property type="entry name" value="Glutaredoxin"/>
    <property type="match status" value="1"/>
</dbReference>
<dbReference type="InterPro" id="IPR012336">
    <property type="entry name" value="Thioredoxin-like_fold"/>
</dbReference>
<dbReference type="InterPro" id="IPR013766">
    <property type="entry name" value="Thioredoxin_domain"/>
</dbReference>
<protein>
    <recommendedName>
        <fullName evidence="7">Thioredoxin domain-containing protein</fullName>
    </recommendedName>
</protein>
<keyword evidence="3" id="KW-0560">Oxidoreductase</keyword>
<feature type="transmembrane region" description="Helical" evidence="6">
    <location>
        <begin position="15"/>
        <end position="36"/>
    </location>
</feature>
<dbReference type="PANTHER" id="PTHR13887:SF14">
    <property type="entry name" value="DISULFIDE BOND FORMATION PROTEIN D"/>
    <property type="match status" value="1"/>
</dbReference>
<sequence>MENETKTTEDKNKMLIPASIIVAGLLIAFAVMYTLGNSGVQAPRGKDNIANTNPAVADILKIREGDFVLGDPKAKVLYIEYGDFQCPYCGVFYKTIEPQIVSQYVEQGKVAFVWRDFAFLDTINGIERGESHMSAEAARCAGEQGKFWEYHDKLFVNQKGENKGAFSGANLKKFAGDLGLDQSKFNSCLDSGKYTEAVKKSTDDGNIAGVNGTPASFINSKPVTDTNGNSVGAASFSIFQKIIEEELKK</sequence>